<evidence type="ECO:0000256" key="1">
    <source>
        <dbReference type="ARBA" id="ARBA00022598"/>
    </source>
</evidence>
<keyword evidence="5 6" id="KW-0030">Aminoacyl-tRNA synthetase</keyword>
<reference evidence="9" key="1">
    <citation type="journal article" date="2020" name="Nat. Commun.">
        <title>Genome assembly of wild tea tree DASZ reveals pedigree and selection history of tea varieties.</title>
        <authorList>
            <person name="Zhang W."/>
            <person name="Zhang Y."/>
            <person name="Qiu H."/>
            <person name="Guo Y."/>
            <person name="Wan H."/>
            <person name="Zhang X."/>
            <person name="Scossa F."/>
            <person name="Alseekh S."/>
            <person name="Zhang Q."/>
            <person name="Wang P."/>
            <person name="Xu L."/>
            <person name="Schmidt M.H."/>
            <person name="Jia X."/>
            <person name="Li D."/>
            <person name="Zhu A."/>
            <person name="Guo F."/>
            <person name="Chen W."/>
            <person name="Ni D."/>
            <person name="Usadel B."/>
            <person name="Fernie A.R."/>
            <person name="Wen W."/>
        </authorList>
    </citation>
    <scope>NUCLEOTIDE SEQUENCE [LARGE SCALE GENOMIC DNA]</scope>
    <source>
        <strain evidence="9">cv. G240</strain>
    </source>
</reference>
<name>A0A7J7GHX4_CAMSI</name>
<keyword evidence="4 6" id="KW-0648">Protein biosynthesis</keyword>
<reference evidence="8 9" key="2">
    <citation type="submission" date="2020-07" db="EMBL/GenBank/DDBJ databases">
        <title>Genome assembly of wild tea tree DASZ reveals pedigree and selection history of tea varieties.</title>
        <authorList>
            <person name="Zhang W."/>
        </authorList>
    </citation>
    <scope>NUCLEOTIDE SEQUENCE [LARGE SCALE GENOMIC DNA]</scope>
    <source>
        <strain evidence="9">cv. G240</strain>
        <tissue evidence="8">Leaf</tissue>
    </source>
</reference>
<dbReference type="InterPro" id="IPR050781">
    <property type="entry name" value="CWC22_splicing_factor"/>
</dbReference>
<protein>
    <recommendedName>
        <fullName evidence="10">Tryptophanyl-tRNA synthetase</fullName>
    </recommendedName>
</protein>
<evidence type="ECO:0000256" key="2">
    <source>
        <dbReference type="ARBA" id="ARBA00022741"/>
    </source>
</evidence>
<evidence type="ECO:0000256" key="4">
    <source>
        <dbReference type="ARBA" id="ARBA00022917"/>
    </source>
</evidence>
<dbReference type="Gene3D" id="3.40.50.620">
    <property type="entry name" value="HUPs"/>
    <property type="match status" value="1"/>
</dbReference>
<evidence type="ECO:0000256" key="7">
    <source>
        <dbReference type="SAM" id="MobiDB-lite"/>
    </source>
</evidence>
<dbReference type="GO" id="GO:0004812">
    <property type="term" value="F:aminoacyl-tRNA ligase activity"/>
    <property type="evidence" value="ECO:0007669"/>
    <property type="project" value="UniProtKB-KW"/>
</dbReference>
<feature type="region of interest" description="Disordered" evidence="7">
    <location>
        <begin position="76"/>
        <end position="100"/>
    </location>
</feature>
<organism evidence="8 9">
    <name type="scientific">Camellia sinensis</name>
    <name type="common">Tea plant</name>
    <name type="synonym">Thea sinensis</name>
    <dbReference type="NCBI Taxonomy" id="4442"/>
    <lineage>
        <taxon>Eukaryota</taxon>
        <taxon>Viridiplantae</taxon>
        <taxon>Streptophyta</taxon>
        <taxon>Embryophyta</taxon>
        <taxon>Tracheophyta</taxon>
        <taxon>Spermatophyta</taxon>
        <taxon>Magnoliopsida</taxon>
        <taxon>eudicotyledons</taxon>
        <taxon>Gunneridae</taxon>
        <taxon>Pentapetalae</taxon>
        <taxon>asterids</taxon>
        <taxon>Ericales</taxon>
        <taxon>Theaceae</taxon>
        <taxon>Camellia</taxon>
    </lineage>
</organism>
<evidence type="ECO:0008006" key="10">
    <source>
        <dbReference type="Google" id="ProtNLM"/>
    </source>
</evidence>
<comment type="caution">
    <text evidence="8">The sequence shown here is derived from an EMBL/GenBank/DDBJ whole genome shotgun (WGS) entry which is preliminary data.</text>
</comment>
<dbReference type="GO" id="GO:0005524">
    <property type="term" value="F:ATP binding"/>
    <property type="evidence" value="ECO:0007669"/>
    <property type="project" value="UniProtKB-KW"/>
</dbReference>
<dbReference type="PANTHER" id="PTHR18034">
    <property type="entry name" value="CELL CYCLE CONTROL PROTEIN CWF22-RELATED"/>
    <property type="match status" value="1"/>
</dbReference>
<sequence length="456" mass="51712">MSSRGRGPGKRGRGRGNPYCTEFLGLHALSSKKGKSSQTAKDILLTPPEPYIQNSIIEETVLSINTEDTQWMNDPWEIKRRDDTSMKSGSSSHDGPEEEHFDPLLDENEFTVLAGESQEPEEPNMALSSTSIDLLLLIRIIFNFNHLHLITKSASIDVHLQSGSILVSPLIRIDFHLISESIFVLIFSFNRPSPFRIDRSLYRTPFDHLIYDIEGNHLTSTSILGHDGSDPYFRMTRDVAPRIGFHKPALIESSFFPALQGETGKMSASDPNSAIYVTDSSKDIKNKGQTYEFALDIFKPDAQFLENEKRYEEVKKTILGEGSKDDADVDSDAGSDDEDDEESDEEDEEKMEIKDETETNPVNLRRTIYLTIMSSVDFEEAGHKLLKIKLEPGQEVTLPLHLGATHLPLPLVRALPLIFRMSTHRCFTDRTFRPPPQSYIPMLLLFIYWYNSSFVY</sequence>
<comment type="similarity">
    <text evidence="6">Belongs to the class-I aminoacyl-tRNA synthetase family.</text>
</comment>
<dbReference type="Proteomes" id="UP000593564">
    <property type="component" value="Unassembled WGS sequence"/>
</dbReference>
<dbReference type="GO" id="GO:0000398">
    <property type="term" value="P:mRNA splicing, via spliceosome"/>
    <property type="evidence" value="ECO:0007669"/>
    <property type="project" value="TreeGrafter"/>
</dbReference>
<feature type="compositionally biased region" description="Basic and acidic residues" evidence="7">
    <location>
        <begin position="76"/>
        <end position="85"/>
    </location>
</feature>
<evidence type="ECO:0000313" key="8">
    <source>
        <dbReference type="EMBL" id="KAF5940360.1"/>
    </source>
</evidence>
<dbReference type="EMBL" id="JACBKZ010000010">
    <property type="protein sequence ID" value="KAF5940360.1"/>
    <property type="molecule type" value="Genomic_DNA"/>
</dbReference>
<keyword evidence="9" id="KW-1185">Reference proteome</keyword>
<dbReference type="GO" id="GO:0071013">
    <property type="term" value="C:catalytic step 2 spliceosome"/>
    <property type="evidence" value="ECO:0007669"/>
    <property type="project" value="TreeGrafter"/>
</dbReference>
<proteinExistence type="inferred from homology"/>
<dbReference type="GO" id="GO:0006418">
    <property type="term" value="P:tRNA aminoacylation for protein translation"/>
    <property type="evidence" value="ECO:0007669"/>
    <property type="project" value="InterPro"/>
</dbReference>
<dbReference type="SUPFAM" id="SSF52374">
    <property type="entry name" value="Nucleotidylyl transferase"/>
    <property type="match status" value="1"/>
</dbReference>
<dbReference type="PANTHER" id="PTHR18034:SF3">
    <property type="entry name" value="PRE-MRNA-SPLICING FACTOR CWC22 HOMOLOG"/>
    <property type="match status" value="1"/>
</dbReference>
<dbReference type="AlphaFoldDB" id="A0A7J7GHX4"/>
<evidence type="ECO:0000313" key="9">
    <source>
        <dbReference type="Proteomes" id="UP000593564"/>
    </source>
</evidence>
<dbReference type="InterPro" id="IPR002305">
    <property type="entry name" value="aa-tRNA-synth_Ic"/>
</dbReference>
<feature type="compositionally biased region" description="Acidic residues" evidence="7">
    <location>
        <begin position="327"/>
        <end position="350"/>
    </location>
</feature>
<keyword evidence="1 6" id="KW-0436">Ligase</keyword>
<dbReference type="Pfam" id="PF00579">
    <property type="entry name" value="tRNA-synt_1b"/>
    <property type="match status" value="1"/>
</dbReference>
<evidence type="ECO:0000256" key="3">
    <source>
        <dbReference type="ARBA" id="ARBA00022840"/>
    </source>
</evidence>
<keyword evidence="2 6" id="KW-0547">Nucleotide-binding</keyword>
<dbReference type="InterPro" id="IPR014729">
    <property type="entry name" value="Rossmann-like_a/b/a_fold"/>
</dbReference>
<dbReference type="Gene3D" id="1.10.240.10">
    <property type="entry name" value="Tyrosyl-Transfer RNA Synthetase"/>
    <property type="match status" value="1"/>
</dbReference>
<feature type="compositionally biased region" description="Basic and acidic residues" evidence="7">
    <location>
        <begin position="317"/>
        <end position="326"/>
    </location>
</feature>
<dbReference type="GO" id="GO:0003723">
    <property type="term" value="F:RNA binding"/>
    <property type="evidence" value="ECO:0007669"/>
    <property type="project" value="TreeGrafter"/>
</dbReference>
<evidence type="ECO:0000256" key="5">
    <source>
        <dbReference type="ARBA" id="ARBA00023146"/>
    </source>
</evidence>
<gene>
    <name evidence="8" type="ORF">HYC85_021527</name>
</gene>
<feature type="region of interest" description="Disordered" evidence="7">
    <location>
        <begin position="317"/>
        <end position="358"/>
    </location>
</feature>
<accession>A0A7J7GHX4</accession>
<keyword evidence="3 6" id="KW-0067">ATP-binding</keyword>
<evidence type="ECO:0000256" key="6">
    <source>
        <dbReference type="RuleBase" id="RU363036"/>
    </source>
</evidence>